<dbReference type="InterPro" id="IPR039647">
    <property type="entry name" value="EF_hand_pair_protein_CML-like"/>
</dbReference>
<keyword evidence="2" id="KW-0677">Repeat</keyword>
<feature type="region of interest" description="Disordered" evidence="4">
    <location>
        <begin position="1"/>
        <end position="26"/>
    </location>
</feature>
<evidence type="ECO:0000256" key="3">
    <source>
        <dbReference type="ARBA" id="ARBA00022837"/>
    </source>
</evidence>
<dbReference type="PROSITE" id="PS00018">
    <property type="entry name" value="EF_HAND_1"/>
    <property type="match status" value="2"/>
</dbReference>
<dbReference type="PROSITE" id="PS50222">
    <property type="entry name" value="EF_HAND_2"/>
    <property type="match status" value="2"/>
</dbReference>
<evidence type="ECO:0000256" key="4">
    <source>
        <dbReference type="SAM" id="MobiDB-lite"/>
    </source>
</evidence>
<evidence type="ECO:0000256" key="2">
    <source>
        <dbReference type="ARBA" id="ARBA00022737"/>
    </source>
</evidence>
<keyword evidence="3" id="KW-0106">Calcium</keyword>
<dbReference type="Pfam" id="PF13202">
    <property type="entry name" value="EF-hand_5"/>
    <property type="match status" value="2"/>
</dbReference>
<evidence type="ECO:0000259" key="5">
    <source>
        <dbReference type="PROSITE" id="PS50222"/>
    </source>
</evidence>
<keyword evidence="1" id="KW-0479">Metal-binding</keyword>
<sequence length="302" mass="33299">MIDADASMGEPMEVEEQSMPRGRNRSYWKTHPDAEVLFGLYLEEESKSMLESLFGLFDQEGDGALSVEDFVPAKPASRAAYARWEAFRSEFDADGNGVISPEEFIGKFKSMALRRPLDGDCFATVPSTSLATLSSLNRSINATIRSLCTLFYASVAAAPAGPPSPPSDFWTQHPDAATFGMQRLYLQEETKQMLESLFGALDTDHDALLTAADFALNKPFSRSAAAKWEILRAQFDLNGNGKITPEEFISGFKSLAMRQPLERGAFPSLPRDHRECMQLLNRAVNKVILQLGKALQQSLAAS</sequence>
<gene>
    <name evidence="6" type="ORF">PCAR00345_LOCUS4734</name>
</gene>
<protein>
    <recommendedName>
        <fullName evidence="5">EF-hand domain-containing protein</fullName>
    </recommendedName>
</protein>
<name>A0A7S4B313_CHRCT</name>
<dbReference type="SUPFAM" id="SSF47473">
    <property type="entry name" value="EF-hand"/>
    <property type="match status" value="1"/>
</dbReference>
<feature type="domain" description="EF-hand" evidence="5">
    <location>
        <begin position="223"/>
        <end position="258"/>
    </location>
</feature>
<dbReference type="SMART" id="SM00054">
    <property type="entry name" value="EFh"/>
    <property type="match status" value="3"/>
</dbReference>
<dbReference type="Gene3D" id="1.10.238.10">
    <property type="entry name" value="EF-hand"/>
    <property type="match status" value="2"/>
</dbReference>
<reference evidence="6" key="1">
    <citation type="submission" date="2021-01" db="EMBL/GenBank/DDBJ databases">
        <authorList>
            <person name="Corre E."/>
            <person name="Pelletier E."/>
            <person name="Niang G."/>
            <person name="Scheremetjew M."/>
            <person name="Finn R."/>
            <person name="Kale V."/>
            <person name="Holt S."/>
            <person name="Cochrane G."/>
            <person name="Meng A."/>
            <person name="Brown T."/>
            <person name="Cohen L."/>
        </authorList>
    </citation>
    <scope>NUCLEOTIDE SEQUENCE</scope>
    <source>
        <strain evidence="6">CCMP645</strain>
    </source>
</reference>
<dbReference type="InterPro" id="IPR011992">
    <property type="entry name" value="EF-hand-dom_pair"/>
</dbReference>
<feature type="domain" description="EF-hand" evidence="5">
    <location>
        <begin position="79"/>
        <end position="114"/>
    </location>
</feature>
<organism evidence="6">
    <name type="scientific">Chrysotila carterae</name>
    <name type="common">Marine alga</name>
    <name type="synonym">Syracosphaera carterae</name>
    <dbReference type="NCBI Taxonomy" id="13221"/>
    <lineage>
        <taxon>Eukaryota</taxon>
        <taxon>Haptista</taxon>
        <taxon>Haptophyta</taxon>
        <taxon>Prymnesiophyceae</taxon>
        <taxon>Isochrysidales</taxon>
        <taxon>Isochrysidaceae</taxon>
        <taxon>Chrysotila</taxon>
    </lineage>
</organism>
<dbReference type="InterPro" id="IPR018247">
    <property type="entry name" value="EF_Hand_1_Ca_BS"/>
</dbReference>
<dbReference type="GO" id="GO:0005509">
    <property type="term" value="F:calcium ion binding"/>
    <property type="evidence" value="ECO:0007669"/>
    <property type="project" value="InterPro"/>
</dbReference>
<dbReference type="PANTHER" id="PTHR10891">
    <property type="entry name" value="EF-HAND CALCIUM-BINDING DOMAIN CONTAINING PROTEIN"/>
    <property type="match status" value="1"/>
</dbReference>
<dbReference type="InterPro" id="IPR002048">
    <property type="entry name" value="EF_hand_dom"/>
</dbReference>
<proteinExistence type="predicted"/>
<accession>A0A7S4B313</accession>
<evidence type="ECO:0000256" key="1">
    <source>
        <dbReference type="ARBA" id="ARBA00022723"/>
    </source>
</evidence>
<dbReference type="Pfam" id="PF13833">
    <property type="entry name" value="EF-hand_8"/>
    <property type="match status" value="1"/>
</dbReference>
<evidence type="ECO:0000313" key="6">
    <source>
        <dbReference type="EMBL" id="CAE0752149.1"/>
    </source>
</evidence>
<dbReference type="AlphaFoldDB" id="A0A7S4B313"/>
<dbReference type="EMBL" id="HBIZ01008185">
    <property type="protein sequence ID" value="CAE0752149.1"/>
    <property type="molecule type" value="Transcribed_RNA"/>
</dbReference>